<feature type="compositionally biased region" description="Low complexity" evidence="1">
    <location>
        <begin position="211"/>
        <end position="224"/>
    </location>
</feature>
<feature type="transmembrane region" description="Helical" evidence="2">
    <location>
        <begin position="1326"/>
        <end position="1348"/>
    </location>
</feature>
<feature type="compositionally biased region" description="Polar residues" evidence="1">
    <location>
        <begin position="301"/>
        <end position="311"/>
    </location>
</feature>
<feature type="region of interest" description="Disordered" evidence="1">
    <location>
        <begin position="427"/>
        <end position="568"/>
    </location>
</feature>
<feature type="region of interest" description="Disordered" evidence="1">
    <location>
        <begin position="589"/>
        <end position="678"/>
    </location>
</feature>
<feature type="compositionally biased region" description="Polar residues" evidence="1">
    <location>
        <begin position="1571"/>
        <end position="1581"/>
    </location>
</feature>
<feature type="compositionally biased region" description="Polar residues" evidence="1">
    <location>
        <begin position="225"/>
        <end position="234"/>
    </location>
</feature>
<feature type="compositionally biased region" description="Polar residues" evidence="1">
    <location>
        <begin position="604"/>
        <end position="620"/>
    </location>
</feature>
<feature type="compositionally biased region" description="Polar residues" evidence="1">
    <location>
        <begin position="550"/>
        <end position="568"/>
    </location>
</feature>
<keyword evidence="3" id="KW-0732">Signal</keyword>
<dbReference type="RefSeq" id="XP_003678931.1">
    <property type="nucleotide sequence ID" value="XM_003678883.1"/>
</dbReference>
<dbReference type="GO" id="GO:0005576">
    <property type="term" value="C:extracellular region"/>
    <property type="evidence" value="ECO:0007669"/>
    <property type="project" value="TreeGrafter"/>
</dbReference>
<dbReference type="eggNOG" id="ENOG502RXIN">
    <property type="taxonomic scope" value="Eukaryota"/>
</dbReference>
<evidence type="ECO:0000256" key="3">
    <source>
        <dbReference type="SAM" id="SignalP"/>
    </source>
</evidence>
<dbReference type="InterPro" id="IPR039295">
    <property type="entry name" value="MSB2"/>
</dbReference>
<feature type="compositionally biased region" description="Low complexity" evidence="1">
    <location>
        <begin position="480"/>
        <end position="544"/>
    </location>
</feature>
<feature type="compositionally biased region" description="Low complexity" evidence="1">
    <location>
        <begin position="1039"/>
        <end position="1057"/>
    </location>
</feature>
<evidence type="ECO:0000313" key="5">
    <source>
        <dbReference type="Proteomes" id="UP000005627"/>
    </source>
</evidence>
<dbReference type="PANTHER" id="PTHR35778:SF1">
    <property type="entry name" value="SIGNALING MUCIN HKR1-RELATED"/>
    <property type="match status" value="1"/>
</dbReference>
<feature type="compositionally biased region" description="Low complexity" evidence="1">
    <location>
        <begin position="107"/>
        <end position="118"/>
    </location>
</feature>
<feature type="region of interest" description="Disordered" evidence="1">
    <location>
        <begin position="957"/>
        <end position="1064"/>
    </location>
</feature>
<accession>G8ZM76</accession>
<keyword evidence="5" id="KW-1185">Reference proteome</keyword>
<sequence length="1696" mass="178545">MKYHQLVRLVLIIFAITSSVRALPSSNALEEKTGSTEQNRETTNSFSGDAYTIQSPSHTSNLQTGTSDRSSSNKIDSRSGTTSVIANSADKSSSAPGDANDQKVGSESESSPTTSTQSDIPTTSQLWSEASKSSSVKPEVISSSQQKTETTSLSIPSSTSSIGTSLSSASDRAVGSTNSGGSSNTYDKKTSSQTVYTISSDTETKLSNTPTTIQSSSTRSGISSDKNSGISAGLTSDSSVKASSSTSSTSDQLALQTSKSQDINTISSSSGAPTSSPASSFTALSDTTSTTFSDSKPALITGQSSSLSTDTPPLASSISNTQSSQNNIADDTDRNEGTSSKITTNSETSPALNTQNVVTIIPTESKSTLTINDTPLTSSSQSTRPTSSITDELTSLTSTPASTASSDSTTASGFSWDNPFANELFVNPSTTSDATQSTASNSDTLVGSTSSSSAISVTPTSPTSADQATTSTGHQLTWDSSSPTPTFTVPTDTTISSSEPEISSESSGEFKSTSSEEQPTSSSTGEQSSSSSIDTSITSSPIDSAGEGEQTFSKSSSEPGFDQSTSTPTTTVVIDVSGFRPLTFFFSSSESSLEVSHTSSSTFNEPDTASTMPSNSYGEGTSTSLTSDTSESSAPDWDPSSSTMATPPLSNSQSTSDDFEQSTTEYSGPSSTTSTPEVPIITLTSSSEPVYTLSTTTPSSSSILTPITTDATRDSSSVLQTNSANTITNPISSLSSFGQSSQEYSGSAPHYTDTSSSQTTGSIFEVTLATSTISSITSQDSPTFDLSYITSQSSISSTSTSGNVGGEIATSITSVDTSNIDIGQSSYESPSQSSLTTASQFQVSQDGTSSAMETGSVLNGQPESTGAQSFTSDIASATSLTESSYDSIATEEPTSSSNLETIDSSSKTATATYDSDSLSNSIASQQASGSSDFQTNIGTTSSPFDTATSTFLTSSLSDSMVSEQPTVSNNPQDTHSISQTETLEPSSTSSGTSTDDTQPNDTGSESLSLSATTRSSVDLISGTESDGSLRMTLTTRPAQSTGSLLTTGQTTAANTGARSSSVGGRTTFWLPSSIQVQSDPTRSGTSSFDPAVTATLPQLIAPPTAVPVPENASKITVGFKKNLNYEFLVSSSTTAAQIFHFLPFVLSFPFEENGTKDFSYKRRGTLLVSSFEFNNTTTLMPAQFHQETVTGISKRSDSEFPFNASAVDVIQIMPMIIKDRNYLTSIAVLYFPSAYVSELQSMVSDDTSQLFNNPDPTLDALAALIDPSIPLTGLIDGSTGSLNGGNPSTQSHSPSSPYKSQSSDDNSGSLGTATNSGLSSAVKKRLVIYLTCLVFGTLLWILVFMFLYKHLYGGRVIAKRAYQRDAAQEEKQHYNFADITSVHSAETEPANDKSDDVPQEKDVASASQSRYSLPEDLMITGENTVYSVSQGLQYFVAEDGSFYYAGPLQSTSEENETTKGDSADIEDINDYLYSADQERSIVTNEQSSCDIGSLQIDEEGNFVVSDPSPNEEEHEITSSNSATIELYNNNNLYKMTRTVNSNEISSPRYLDQDSQGEISDAGMGQEGNPDFLSSTEQNWHISSPDESENFPGRSVFGFYGSDDSNNIVQSLPAENCIDEYLYVSGDDDSLLDSPLGVRIEEIDDDAVDVHVDDLDELDEEMYKRRSKLMTQQQRTENGMLHMSRVMKAKAQGTRRI</sequence>
<dbReference type="GO" id="GO:0006972">
    <property type="term" value="P:hyperosmotic response"/>
    <property type="evidence" value="ECO:0007669"/>
    <property type="project" value="TreeGrafter"/>
</dbReference>
<dbReference type="OrthoDB" id="3366093at2759"/>
<name>G8ZM76_TORDE</name>
<dbReference type="GO" id="GO:0005034">
    <property type="term" value="F:osmosensor activity"/>
    <property type="evidence" value="ECO:0007669"/>
    <property type="project" value="InterPro"/>
</dbReference>
<dbReference type="GO" id="GO:0031505">
    <property type="term" value="P:fungal-type cell wall organization"/>
    <property type="evidence" value="ECO:0007669"/>
    <property type="project" value="TreeGrafter"/>
</dbReference>
<feature type="compositionally biased region" description="Low complexity" evidence="1">
    <location>
        <begin position="316"/>
        <end position="328"/>
    </location>
</feature>
<keyword evidence="2" id="KW-1133">Transmembrane helix</keyword>
<evidence type="ECO:0000256" key="1">
    <source>
        <dbReference type="SAM" id="MobiDB-lite"/>
    </source>
</evidence>
<feature type="compositionally biased region" description="Low complexity" evidence="1">
    <location>
        <begin position="692"/>
        <end position="709"/>
    </location>
</feature>
<feature type="compositionally biased region" description="Low complexity" evidence="1">
    <location>
        <begin position="589"/>
        <end position="603"/>
    </location>
</feature>
<feature type="region of interest" description="Disordered" evidence="1">
    <location>
        <begin position="1385"/>
        <end position="1407"/>
    </location>
</feature>
<feature type="region of interest" description="Disordered" evidence="1">
    <location>
        <begin position="369"/>
        <end position="415"/>
    </location>
</feature>
<feature type="compositionally biased region" description="Polar residues" evidence="1">
    <location>
        <begin position="119"/>
        <end position="130"/>
    </location>
</feature>
<feature type="compositionally biased region" description="Polar residues" evidence="1">
    <location>
        <begin position="191"/>
        <end position="210"/>
    </location>
</feature>
<feature type="compositionally biased region" description="Low complexity" evidence="1">
    <location>
        <begin position="621"/>
        <end position="633"/>
    </location>
</feature>
<feature type="compositionally biased region" description="Low complexity" evidence="1">
    <location>
        <begin position="235"/>
        <end position="258"/>
    </location>
</feature>
<keyword evidence="2" id="KW-0472">Membrane</keyword>
<evidence type="ECO:0000313" key="4">
    <source>
        <dbReference type="EMBL" id="CCE89720.1"/>
    </source>
</evidence>
<feature type="signal peptide" evidence="3">
    <location>
        <begin position="1"/>
        <end position="22"/>
    </location>
</feature>
<dbReference type="GO" id="GO:0001402">
    <property type="term" value="P:signal transduction involved in filamentous growth"/>
    <property type="evidence" value="ECO:0007669"/>
    <property type="project" value="TreeGrafter"/>
</dbReference>
<dbReference type="GO" id="GO:0030427">
    <property type="term" value="C:site of polarized growth"/>
    <property type="evidence" value="ECO:0007669"/>
    <property type="project" value="TreeGrafter"/>
</dbReference>
<dbReference type="GO" id="GO:0009986">
    <property type="term" value="C:cell surface"/>
    <property type="evidence" value="ECO:0007669"/>
    <property type="project" value="TreeGrafter"/>
</dbReference>
<dbReference type="KEGG" id="tdl:TDEL_0A03880"/>
<dbReference type="PANTHER" id="PTHR35778">
    <property type="entry name" value="SIGNALING MUCIN HKR1-RELATED"/>
    <property type="match status" value="1"/>
</dbReference>
<dbReference type="GO" id="GO:0000282">
    <property type="term" value="P:cellular bud site selection"/>
    <property type="evidence" value="ECO:0007669"/>
    <property type="project" value="TreeGrafter"/>
</dbReference>
<feature type="region of interest" description="Disordered" evidence="1">
    <location>
        <begin position="821"/>
        <end position="869"/>
    </location>
</feature>
<feature type="region of interest" description="Disordered" evidence="1">
    <location>
        <begin position="25"/>
        <end position="356"/>
    </location>
</feature>
<feature type="compositionally biased region" description="Basic and acidic residues" evidence="1">
    <location>
        <begin position="29"/>
        <end position="40"/>
    </location>
</feature>
<feature type="compositionally biased region" description="Polar residues" evidence="1">
    <location>
        <begin position="465"/>
        <end position="479"/>
    </location>
</feature>
<feature type="region of interest" description="Disordered" evidence="1">
    <location>
        <begin position="882"/>
        <end position="904"/>
    </location>
</feature>
<dbReference type="Proteomes" id="UP000005627">
    <property type="component" value="Chromosome 1"/>
</dbReference>
<feature type="compositionally biased region" description="Polar residues" evidence="1">
    <location>
        <begin position="337"/>
        <end position="356"/>
    </location>
</feature>
<feature type="compositionally biased region" description="Low complexity" evidence="1">
    <location>
        <begin position="732"/>
        <end position="747"/>
    </location>
</feature>
<feature type="chain" id="PRO_5003519464" description="Signaling mucin HKR1" evidence="3">
    <location>
        <begin position="23"/>
        <end position="1696"/>
    </location>
</feature>
<dbReference type="FunCoup" id="G8ZM76">
    <property type="interactions" value="113"/>
</dbReference>
<dbReference type="HOGENOM" id="CLU_241017_0_0_1"/>
<protein>
    <recommendedName>
        <fullName evidence="6">Signaling mucin HKR1</fullName>
    </recommendedName>
</protein>
<organism evidence="4 5">
    <name type="scientific">Torulaspora delbrueckii</name>
    <name type="common">Yeast</name>
    <name type="synonym">Candida colliculosa</name>
    <dbReference type="NCBI Taxonomy" id="4950"/>
    <lineage>
        <taxon>Eukaryota</taxon>
        <taxon>Fungi</taxon>
        <taxon>Dikarya</taxon>
        <taxon>Ascomycota</taxon>
        <taxon>Saccharomycotina</taxon>
        <taxon>Saccharomycetes</taxon>
        <taxon>Saccharomycetales</taxon>
        <taxon>Saccharomycetaceae</taxon>
        <taxon>Torulaspora</taxon>
    </lineage>
</organism>
<feature type="compositionally biased region" description="Low complexity" evidence="1">
    <location>
        <begin position="1286"/>
        <end position="1307"/>
    </location>
</feature>
<feature type="compositionally biased region" description="Low complexity" evidence="1">
    <location>
        <begin position="267"/>
        <end position="295"/>
    </location>
</feature>
<evidence type="ECO:0000256" key="2">
    <source>
        <dbReference type="SAM" id="Phobius"/>
    </source>
</evidence>
<feature type="compositionally biased region" description="Low complexity" evidence="1">
    <location>
        <begin position="131"/>
        <end position="185"/>
    </location>
</feature>
<dbReference type="InParanoid" id="G8ZM76"/>
<gene>
    <name evidence="4" type="primary">TDEL0A03880</name>
    <name evidence="4" type="ORF">TDEL_0A03880</name>
</gene>
<proteinExistence type="predicted"/>
<feature type="region of interest" description="Disordered" evidence="1">
    <location>
        <begin position="1546"/>
        <end position="1590"/>
    </location>
</feature>
<feature type="compositionally biased region" description="Low complexity" evidence="1">
    <location>
        <begin position="978"/>
        <end position="999"/>
    </location>
</feature>
<feature type="compositionally biased region" description="Low complexity" evidence="1">
    <location>
        <begin position="374"/>
        <end position="412"/>
    </location>
</feature>
<feature type="compositionally biased region" description="Low complexity" evidence="1">
    <location>
        <begin position="429"/>
        <end position="464"/>
    </location>
</feature>
<dbReference type="GO" id="GO:0007232">
    <property type="term" value="P:osmosensory signaling pathway via Sho1 osmosensor"/>
    <property type="evidence" value="ECO:0007669"/>
    <property type="project" value="InterPro"/>
</dbReference>
<feature type="compositionally biased region" description="Low complexity" evidence="1">
    <location>
        <begin position="825"/>
        <end position="834"/>
    </location>
</feature>
<feature type="region of interest" description="Disordered" evidence="1">
    <location>
        <begin position="1280"/>
        <end position="1316"/>
    </location>
</feature>
<feature type="compositionally biased region" description="Polar residues" evidence="1">
    <location>
        <begin position="835"/>
        <end position="869"/>
    </location>
</feature>
<feature type="compositionally biased region" description="Polar residues" evidence="1">
    <location>
        <begin position="639"/>
        <end position="678"/>
    </location>
</feature>
<dbReference type="GO" id="GO:0005886">
    <property type="term" value="C:plasma membrane"/>
    <property type="evidence" value="ECO:0007669"/>
    <property type="project" value="InterPro"/>
</dbReference>
<feature type="region of interest" description="Disordered" evidence="1">
    <location>
        <begin position="692"/>
        <end position="716"/>
    </location>
</feature>
<dbReference type="EMBL" id="HE616742">
    <property type="protein sequence ID" value="CCE89720.1"/>
    <property type="molecule type" value="Genomic_DNA"/>
</dbReference>
<feature type="compositionally biased region" description="Polar residues" evidence="1">
    <location>
        <begin position="960"/>
        <end position="977"/>
    </location>
</feature>
<feature type="compositionally biased region" description="Polar residues" evidence="1">
    <location>
        <begin position="41"/>
        <end position="95"/>
    </location>
</feature>
<feature type="compositionally biased region" description="Basic and acidic residues" evidence="1">
    <location>
        <begin position="1390"/>
        <end position="1403"/>
    </location>
</feature>
<reference evidence="4 5" key="1">
    <citation type="journal article" date="2011" name="Proc. Natl. Acad. Sci. U.S.A.">
        <title>Evolutionary erosion of yeast sex chromosomes by mating-type switching accidents.</title>
        <authorList>
            <person name="Gordon J.L."/>
            <person name="Armisen D."/>
            <person name="Proux-Wera E."/>
            <person name="Oheigeartaigh S.S."/>
            <person name="Byrne K.P."/>
            <person name="Wolfe K.H."/>
        </authorList>
    </citation>
    <scope>NUCLEOTIDE SEQUENCE [LARGE SCALE GENOMIC DNA]</scope>
    <source>
        <strain evidence="5">ATCC 10662 / CBS 1146 / NBRC 0425 / NCYC 2629 / NRRL Y-866</strain>
    </source>
</reference>
<evidence type="ECO:0008006" key="6">
    <source>
        <dbReference type="Google" id="ProtNLM"/>
    </source>
</evidence>
<dbReference type="GeneID" id="11503152"/>
<feature type="region of interest" description="Disordered" evidence="1">
    <location>
        <begin position="728"/>
        <end position="758"/>
    </location>
</feature>
<feature type="compositionally biased region" description="Polar residues" evidence="1">
    <location>
        <begin position="1000"/>
        <end position="1038"/>
    </location>
</feature>
<dbReference type="STRING" id="1076872.G8ZM76"/>
<keyword evidence="2" id="KW-0812">Transmembrane</keyword>